<evidence type="ECO:0000313" key="5">
    <source>
        <dbReference type="EMBL" id="NKQ52888.1"/>
    </source>
</evidence>
<keyword evidence="3" id="KW-0902">Two-component regulatory system</keyword>
<evidence type="ECO:0000256" key="2">
    <source>
        <dbReference type="ARBA" id="ARBA00022777"/>
    </source>
</evidence>
<dbReference type="Gene3D" id="3.30.450.40">
    <property type="match status" value="1"/>
</dbReference>
<accession>A0ABX1IZD6</accession>
<dbReference type="Gene3D" id="3.30.450.20">
    <property type="entry name" value="PAS domain"/>
    <property type="match status" value="1"/>
</dbReference>
<protein>
    <submittedName>
        <fullName evidence="5">PAS domain-containing protein</fullName>
    </submittedName>
</protein>
<dbReference type="CDD" id="cd00130">
    <property type="entry name" value="PAS"/>
    <property type="match status" value="1"/>
</dbReference>
<dbReference type="Gene3D" id="3.30.565.10">
    <property type="entry name" value="Histidine kinase-like ATPase, C-terminal domain"/>
    <property type="match status" value="1"/>
</dbReference>
<evidence type="ECO:0000313" key="6">
    <source>
        <dbReference type="Proteomes" id="UP000715441"/>
    </source>
</evidence>
<dbReference type="InterPro" id="IPR035965">
    <property type="entry name" value="PAS-like_dom_sf"/>
</dbReference>
<keyword evidence="1" id="KW-0808">Transferase</keyword>
<reference evidence="5 6" key="1">
    <citation type="submission" date="2020-04" db="EMBL/GenBank/DDBJ databases">
        <title>Novel species.</title>
        <authorList>
            <person name="Teo W.F.A."/>
            <person name="Lipun K."/>
            <person name="Srisuk N."/>
            <person name="Duangmal K."/>
        </authorList>
    </citation>
    <scope>NUCLEOTIDE SEQUENCE [LARGE SCALE GENOMIC DNA]</scope>
    <source>
        <strain evidence="5 6">K13G38</strain>
    </source>
</reference>
<name>A0ABX1IZD6_9PSEU</name>
<dbReference type="SUPFAM" id="SSF55874">
    <property type="entry name" value="ATPase domain of HSP90 chaperone/DNA topoisomerase II/histidine kinase"/>
    <property type="match status" value="1"/>
</dbReference>
<dbReference type="InterPro" id="IPR029016">
    <property type="entry name" value="GAF-like_dom_sf"/>
</dbReference>
<dbReference type="Pfam" id="PF08448">
    <property type="entry name" value="PAS_4"/>
    <property type="match status" value="1"/>
</dbReference>
<keyword evidence="2" id="KW-0418">Kinase</keyword>
<dbReference type="InterPro" id="IPR003594">
    <property type="entry name" value="HATPase_dom"/>
</dbReference>
<comment type="caution">
    <text evidence="5">The sequence shown here is derived from an EMBL/GenBank/DDBJ whole genome shotgun (WGS) entry which is preliminary data.</text>
</comment>
<dbReference type="InterPro" id="IPR013656">
    <property type="entry name" value="PAS_4"/>
</dbReference>
<dbReference type="Proteomes" id="UP000715441">
    <property type="component" value="Unassembled WGS sequence"/>
</dbReference>
<dbReference type="InterPro" id="IPR003018">
    <property type="entry name" value="GAF"/>
</dbReference>
<dbReference type="SUPFAM" id="SSF55781">
    <property type="entry name" value="GAF domain-like"/>
    <property type="match status" value="1"/>
</dbReference>
<sequence>MVSVDYESVFRAGPSPMAVLSPDLVILAVNEAYERVSGRTDAELAGRSILEAFPDNPEDPQGARALRASLERVLATRQRHVMALQRYDVAVPDQPGMIEQRYWSPVNSPVLDESGAVRLILHRVEEVTDVLREVREGGDAAGDAAGARAEVYARSLELQEANQRLAAAADVTTRLLADAPAEEVLELIAARAREIAGADQVVVLVPSAEREQLVVATASGARAEAFRQLRLPMSGPEPQPLSVRVYHRGQSLITEDASEVARAAGLPADLEVGAAALVPLGQGEQVRGVLAAINRPGSEVLTSAVVRALEPFAAQAALALELAERRHDAARLLVLEDRERIAKTLHESVVGRLFQMGMDLTAMLKIVQNEMVARRVRQIVTDMDEAARQLQAAVFGMRARAEGERSVRERIQDLIGTAADTMDLTTVSQLDSGLDAVLEPEAADHLLAVLREALSNVARHSGATQVTVMVDVEREPRRLVATVEDDGDGTPADARGGGLDTMIERARALGGSLEIGGAPRGGTLVTWQIPLPGPDN</sequence>
<dbReference type="CDD" id="cd16917">
    <property type="entry name" value="HATPase_UhpB-NarQ-NarX-like"/>
    <property type="match status" value="1"/>
</dbReference>
<dbReference type="InterPro" id="IPR050482">
    <property type="entry name" value="Sensor_HK_TwoCompSys"/>
</dbReference>
<dbReference type="InterPro" id="IPR036890">
    <property type="entry name" value="HATPase_C_sf"/>
</dbReference>
<feature type="domain" description="PAS" evidence="4">
    <location>
        <begin position="2"/>
        <end position="77"/>
    </location>
</feature>
<evidence type="ECO:0000256" key="3">
    <source>
        <dbReference type="ARBA" id="ARBA00023012"/>
    </source>
</evidence>
<dbReference type="SMART" id="SM00091">
    <property type="entry name" value="PAS"/>
    <property type="match status" value="1"/>
</dbReference>
<dbReference type="PANTHER" id="PTHR24421">
    <property type="entry name" value="NITRATE/NITRITE SENSOR PROTEIN NARX-RELATED"/>
    <property type="match status" value="1"/>
</dbReference>
<evidence type="ECO:0000259" key="4">
    <source>
        <dbReference type="PROSITE" id="PS50112"/>
    </source>
</evidence>
<proteinExistence type="predicted"/>
<dbReference type="RefSeq" id="WP_168513169.1">
    <property type="nucleotide sequence ID" value="NZ_JAAXLS010000003.1"/>
</dbReference>
<dbReference type="SMART" id="SM00387">
    <property type="entry name" value="HATPase_c"/>
    <property type="match status" value="1"/>
</dbReference>
<dbReference type="SUPFAM" id="SSF55785">
    <property type="entry name" value="PYP-like sensor domain (PAS domain)"/>
    <property type="match status" value="1"/>
</dbReference>
<dbReference type="PANTHER" id="PTHR24421:SF56">
    <property type="entry name" value="OXYGEN SENSOR HISTIDINE KINASE RESPONSE REGULATOR DOST"/>
    <property type="match status" value="1"/>
</dbReference>
<dbReference type="Gene3D" id="1.20.5.1930">
    <property type="match status" value="1"/>
</dbReference>
<dbReference type="PROSITE" id="PS50112">
    <property type="entry name" value="PAS"/>
    <property type="match status" value="1"/>
</dbReference>
<evidence type="ECO:0000256" key="1">
    <source>
        <dbReference type="ARBA" id="ARBA00022679"/>
    </source>
</evidence>
<dbReference type="Pfam" id="PF02518">
    <property type="entry name" value="HATPase_c"/>
    <property type="match status" value="1"/>
</dbReference>
<dbReference type="InterPro" id="IPR000014">
    <property type="entry name" value="PAS"/>
</dbReference>
<dbReference type="EMBL" id="JAAXLS010000003">
    <property type="protein sequence ID" value="NKQ52888.1"/>
    <property type="molecule type" value="Genomic_DNA"/>
</dbReference>
<organism evidence="5 6">
    <name type="scientific">Amycolatopsis acididurans</name>
    <dbReference type="NCBI Taxonomy" id="2724524"/>
    <lineage>
        <taxon>Bacteria</taxon>
        <taxon>Bacillati</taxon>
        <taxon>Actinomycetota</taxon>
        <taxon>Actinomycetes</taxon>
        <taxon>Pseudonocardiales</taxon>
        <taxon>Pseudonocardiaceae</taxon>
        <taxon>Amycolatopsis</taxon>
    </lineage>
</organism>
<keyword evidence="6" id="KW-1185">Reference proteome</keyword>
<dbReference type="Pfam" id="PF13492">
    <property type="entry name" value="GAF_3"/>
    <property type="match status" value="1"/>
</dbReference>
<dbReference type="SMART" id="SM00065">
    <property type="entry name" value="GAF"/>
    <property type="match status" value="1"/>
</dbReference>
<gene>
    <name evidence="5" type="ORF">HFP15_08335</name>
</gene>